<protein>
    <recommendedName>
        <fullName evidence="5">Myosin light chain alkali</fullName>
    </recommendedName>
</protein>
<reference evidence="3 4" key="1">
    <citation type="submission" date="2023-03" db="EMBL/GenBank/DDBJ databases">
        <title>Genome insight into feeding habits of ladybird beetles.</title>
        <authorList>
            <person name="Li H.-S."/>
            <person name="Huang Y.-H."/>
            <person name="Pang H."/>
        </authorList>
    </citation>
    <scope>NUCLEOTIDE SEQUENCE [LARGE SCALE GENOMIC DNA]</scope>
    <source>
        <strain evidence="3">SYSU_2023b</strain>
        <tissue evidence="3">Whole body</tissue>
    </source>
</reference>
<dbReference type="GO" id="GO:0005859">
    <property type="term" value="C:muscle myosin complex"/>
    <property type="evidence" value="ECO:0007669"/>
    <property type="project" value="TreeGrafter"/>
</dbReference>
<keyword evidence="4" id="KW-1185">Reference proteome</keyword>
<evidence type="ECO:0000313" key="4">
    <source>
        <dbReference type="Proteomes" id="UP001431783"/>
    </source>
</evidence>
<dbReference type="Proteomes" id="UP001431783">
    <property type="component" value="Unassembled WGS sequence"/>
</dbReference>
<keyword evidence="1" id="KW-0677">Repeat</keyword>
<dbReference type="PANTHER" id="PTHR23048">
    <property type="entry name" value="MYOSIN LIGHT CHAIN 1, 3"/>
    <property type="match status" value="1"/>
</dbReference>
<evidence type="ECO:0000256" key="2">
    <source>
        <dbReference type="ARBA" id="ARBA00023179"/>
    </source>
</evidence>
<dbReference type="FunFam" id="1.10.238.10:FF:000003">
    <property type="entry name" value="Calmodulin A"/>
    <property type="match status" value="1"/>
</dbReference>
<keyword evidence="2" id="KW-0514">Muscle protein</keyword>
<dbReference type="InterPro" id="IPR011992">
    <property type="entry name" value="EF-hand-dom_pair"/>
</dbReference>
<dbReference type="AlphaFoldDB" id="A0AAW1UKK8"/>
<proteinExistence type="predicted"/>
<organism evidence="3 4">
    <name type="scientific">Henosepilachna vigintioctopunctata</name>
    <dbReference type="NCBI Taxonomy" id="420089"/>
    <lineage>
        <taxon>Eukaryota</taxon>
        <taxon>Metazoa</taxon>
        <taxon>Ecdysozoa</taxon>
        <taxon>Arthropoda</taxon>
        <taxon>Hexapoda</taxon>
        <taxon>Insecta</taxon>
        <taxon>Pterygota</taxon>
        <taxon>Neoptera</taxon>
        <taxon>Endopterygota</taxon>
        <taxon>Coleoptera</taxon>
        <taxon>Polyphaga</taxon>
        <taxon>Cucujiformia</taxon>
        <taxon>Coccinelloidea</taxon>
        <taxon>Coccinellidae</taxon>
        <taxon>Epilachninae</taxon>
        <taxon>Epilachnini</taxon>
        <taxon>Henosepilachna</taxon>
    </lineage>
</organism>
<dbReference type="SUPFAM" id="SSF47473">
    <property type="entry name" value="EF-hand"/>
    <property type="match status" value="1"/>
</dbReference>
<evidence type="ECO:0000256" key="1">
    <source>
        <dbReference type="ARBA" id="ARBA00022737"/>
    </source>
</evidence>
<evidence type="ECO:0000313" key="3">
    <source>
        <dbReference type="EMBL" id="KAK9881077.1"/>
    </source>
</evidence>
<sequence length="159" mass="18228">MTDLKPAEIESAHFAMEVYGENGVLDSTNLGTFMRAMNVNPSLERLEKCGMAKKKGEKQFKIEELFPLVSELKKELKDQGCYEDFIECLKLYDKREDGKMLAGELSHSLLSLGERMTDAEVDEVLEDCLDEEDDEGEIPYIPFLRRMCEKDPPLKPKKK</sequence>
<dbReference type="EMBL" id="JARQZJ010000067">
    <property type="protein sequence ID" value="KAK9881077.1"/>
    <property type="molecule type" value="Genomic_DNA"/>
</dbReference>
<dbReference type="PANTHER" id="PTHR23048:SF33">
    <property type="entry name" value="MYOSIN LIGHT CHAIN ALKALI"/>
    <property type="match status" value="1"/>
</dbReference>
<accession>A0AAW1UKK8</accession>
<dbReference type="Gene3D" id="1.10.238.10">
    <property type="entry name" value="EF-hand"/>
    <property type="match status" value="2"/>
</dbReference>
<evidence type="ECO:0008006" key="5">
    <source>
        <dbReference type="Google" id="ProtNLM"/>
    </source>
</evidence>
<comment type="caution">
    <text evidence="3">The sequence shown here is derived from an EMBL/GenBank/DDBJ whole genome shotgun (WGS) entry which is preliminary data.</text>
</comment>
<name>A0AAW1UKK8_9CUCU</name>
<gene>
    <name evidence="3" type="ORF">WA026_014421</name>
</gene>
<dbReference type="InterPro" id="IPR050230">
    <property type="entry name" value="CALM/Myosin/TropC-like"/>
</dbReference>